<feature type="signal peptide" evidence="3">
    <location>
        <begin position="1"/>
        <end position="21"/>
    </location>
</feature>
<comment type="similarity">
    <text evidence="1">Belongs to the PhzF family.</text>
</comment>
<evidence type="ECO:0000256" key="2">
    <source>
        <dbReference type="ARBA" id="ARBA00023235"/>
    </source>
</evidence>
<dbReference type="PANTHER" id="PTHR13774">
    <property type="entry name" value="PHENAZINE BIOSYNTHESIS PROTEIN"/>
    <property type="match status" value="1"/>
</dbReference>
<feature type="chain" id="PRO_5043318230" evidence="3">
    <location>
        <begin position="22"/>
        <end position="102"/>
    </location>
</feature>
<protein>
    <submittedName>
        <fullName evidence="4">Uncharacterized protein</fullName>
    </submittedName>
</protein>
<dbReference type="GO" id="GO:0005737">
    <property type="term" value="C:cytoplasm"/>
    <property type="evidence" value="ECO:0007669"/>
    <property type="project" value="TreeGrafter"/>
</dbReference>
<sequence>MAKKPVKYSVWMLSLTRLLRGIQQQLLDPVTGSAHCGLAPYWCKKLGKCDVVAYQASPRGGMLNIHLDKQNQRVLLRGEAVYCDGRNCSSLINLVVDFFIMQ</sequence>
<keyword evidence="3" id="KW-0732">Signal</keyword>
<accession>A0AAW1Y8J5</accession>
<comment type="caution">
    <text evidence="4">The sequence shown here is derived from an EMBL/GenBank/DDBJ whole genome shotgun (WGS) entry which is preliminary data.</text>
</comment>
<dbReference type="GO" id="GO:0016853">
    <property type="term" value="F:isomerase activity"/>
    <property type="evidence" value="ECO:0007669"/>
    <property type="project" value="UniProtKB-KW"/>
</dbReference>
<evidence type="ECO:0000313" key="5">
    <source>
        <dbReference type="Proteomes" id="UP001457282"/>
    </source>
</evidence>
<evidence type="ECO:0000256" key="1">
    <source>
        <dbReference type="ARBA" id="ARBA00008270"/>
    </source>
</evidence>
<reference evidence="4 5" key="1">
    <citation type="journal article" date="2023" name="G3 (Bethesda)">
        <title>A chromosome-length genome assembly and annotation of blackberry (Rubus argutus, cv. 'Hillquist').</title>
        <authorList>
            <person name="Bruna T."/>
            <person name="Aryal R."/>
            <person name="Dudchenko O."/>
            <person name="Sargent D.J."/>
            <person name="Mead D."/>
            <person name="Buti M."/>
            <person name="Cavallini A."/>
            <person name="Hytonen T."/>
            <person name="Andres J."/>
            <person name="Pham M."/>
            <person name="Weisz D."/>
            <person name="Mascagni F."/>
            <person name="Usai G."/>
            <person name="Natali L."/>
            <person name="Bassil N."/>
            <person name="Fernandez G.E."/>
            <person name="Lomsadze A."/>
            <person name="Armour M."/>
            <person name="Olukolu B."/>
            <person name="Poorten T."/>
            <person name="Britton C."/>
            <person name="Davik J."/>
            <person name="Ashrafi H."/>
            <person name="Aiden E.L."/>
            <person name="Borodovsky M."/>
            <person name="Worthington M."/>
        </authorList>
    </citation>
    <scope>NUCLEOTIDE SEQUENCE [LARGE SCALE GENOMIC DNA]</scope>
    <source>
        <strain evidence="4">PI 553951</strain>
    </source>
</reference>
<evidence type="ECO:0000313" key="4">
    <source>
        <dbReference type="EMBL" id="KAK9945334.1"/>
    </source>
</evidence>
<keyword evidence="2" id="KW-0413">Isomerase</keyword>
<dbReference type="EMBL" id="JBEDUW010000002">
    <property type="protein sequence ID" value="KAK9945334.1"/>
    <property type="molecule type" value="Genomic_DNA"/>
</dbReference>
<dbReference type="AlphaFoldDB" id="A0AAW1Y8J5"/>
<dbReference type="Proteomes" id="UP001457282">
    <property type="component" value="Unassembled WGS sequence"/>
</dbReference>
<dbReference type="InterPro" id="IPR003719">
    <property type="entry name" value="Phenazine_PhzF-like"/>
</dbReference>
<proteinExistence type="inferred from homology"/>
<dbReference type="Pfam" id="PF02567">
    <property type="entry name" value="PhzC-PhzF"/>
    <property type="match status" value="1"/>
</dbReference>
<dbReference type="SUPFAM" id="SSF54506">
    <property type="entry name" value="Diaminopimelate epimerase-like"/>
    <property type="match status" value="1"/>
</dbReference>
<dbReference type="Gene3D" id="3.10.310.10">
    <property type="entry name" value="Diaminopimelate Epimerase, Chain A, domain 1"/>
    <property type="match status" value="1"/>
</dbReference>
<gene>
    <name evidence="4" type="ORF">M0R45_010854</name>
</gene>
<name>A0AAW1Y8J5_RUBAR</name>
<keyword evidence="5" id="KW-1185">Reference proteome</keyword>
<evidence type="ECO:0000256" key="3">
    <source>
        <dbReference type="SAM" id="SignalP"/>
    </source>
</evidence>
<dbReference type="PANTHER" id="PTHR13774:SF17">
    <property type="entry name" value="PHENAZINE BIOSYNTHESIS-LIKE DOMAIN-CONTAINING PROTEIN"/>
    <property type="match status" value="1"/>
</dbReference>
<organism evidence="4 5">
    <name type="scientific">Rubus argutus</name>
    <name type="common">Southern blackberry</name>
    <dbReference type="NCBI Taxonomy" id="59490"/>
    <lineage>
        <taxon>Eukaryota</taxon>
        <taxon>Viridiplantae</taxon>
        <taxon>Streptophyta</taxon>
        <taxon>Embryophyta</taxon>
        <taxon>Tracheophyta</taxon>
        <taxon>Spermatophyta</taxon>
        <taxon>Magnoliopsida</taxon>
        <taxon>eudicotyledons</taxon>
        <taxon>Gunneridae</taxon>
        <taxon>Pentapetalae</taxon>
        <taxon>rosids</taxon>
        <taxon>fabids</taxon>
        <taxon>Rosales</taxon>
        <taxon>Rosaceae</taxon>
        <taxon>Rosoideae</taxon>
        <taxon>Rosoideae incertae sedis</taxon>
        <taxon>Rubus</taxon>
    </lineage>
</organism>